<dbReference type="SUPFAM" id="SSF51735">
    <property type="entry name" value="NAD(P)-binding Rossmann-fold domains"/>
    <property type="match status" value="1"/>
</dbReference>
<protein>
    <submittedName>
        <fullName evidence="4">Short-chain dehydrogenase/reductase SDR</fullName>
    </submittedName>
</protein>
<dbReference type="Gene3D" id="3.40.50.720">
    <property type="entry name" value="NAD(P)-binding Rossmann-like Domain"/>
    <property type="match status" value="1"/>
</dbReference>
<dbReference type="AlphaFoldDB" id="A0A6J4S864"/>
<evidence type="ECO:0000313" key="4">
    <source>
        <dbReference type="EMBL" id="CAA9487115.1"/>
    </source>
</evidence>
<dbReference type="PANTHER" id="PTHR44196:SF1">
    <property type="entry name" value="DEHYDROGENASE_REDUCTASE SDR FAMILY MEMBER 7B"/>
    <property type="match status" value="1"/>
</dbReference>
<dbReference type="InterPro" id="IPR036291">
    <property type="entry name" value="NAD(P)-bd_dom_sf"/>
</dbReference>
<evidence type="ECO:0000256" key="3">
    <source>
        <dbReference type="RuleBase" id="RU000363"/>
    </source>
</evidence>
<evidence type="ECO:0000256" key="1">
    <source>
        <dbReference type="ARBA" id="ARBA00006484"/>
    </source>
</evidence>
<dbReference type="PRINTS" id="PR00081">
    <property type="entry name" value="GDHRDH"/>
</dbReference>
<dbReference type="Pfam" id="PF00106">
    <property type="entry name" value="adh_short"/>
    <property type="match status" value="1"/>
</dbReference>
<comment type="similarity">
    <text evidence="1 3">Belongs to the short-chain dehydrogenases/reductases (SDR) family.</text>
</comment>
<name>A0A6J4S864_9ACTN</name>
<dbReference type="PRINTS" id="PR00080">
    <property type="entry name" value="SDRFAMILY"/>
</dbReference>
<proteinExistence type="inferred from homology"/>
<accession>A0A6J4S864</accession>
<dbReference type="GO" id="GO:0016491">
    <property type="term" value="F:oxidoreductase activity"/>
    <property type="evidence" value="ECO:0007669"/>
    <property type="project" value="UniProtKB-KW"/>
</dbReference>
<gene>
    <name evidence="4" type="ORF">AVDCRST_MAG85-1012</name>
</gene>
<dbReference type="InterPro" id="IPR002347">
    <property type="entry name" value="SDR_fam"/>
</dbReference>
<dbReference type="PANTHER" id="PTHR44196">
    <property type="entry name" value="DEHYDROGENASE/REDUCTASE SDR FAMILY MEMBER 7B"/>
    <property type="match status" value="1"/>
</dbReference>
<dbReference type="EMBL" id="CADCVT010000113">
    <property type="protein sequence ID" value="CAA9487115.1"/>
    <property type="molecule type" value="Genomic_DNA"/>
</dbReference>
<keyword evidence="2" id="KW-0560">Oxidoreductase</keyword>
<reference evidence="4" key="1">
    <citation type="submission" date="2020-02" db="EMBL/GenBank/DDBJ databases">
        <authorList>
            <person name="Meier V. D."/>
        </authorList>
    </citation>
    <scope>NUCLEOTIDE SEQUENCE</scope>
    <source>
        <strain evidence="4">AVDCRST_MAG85</strain>
    </source>
</reference>
<organism evidence="4">
    <name type="scientific">uncultured Solirubrobacteraceae bacterium</name>
    <dbReference type="NCBI Taxonomy" id="1162706"/>
    <lineage>
        <taxon>Bacteria</taxon>
        <taxon>Bacillati</taxon>
        <taxon>Actinomycetota</taxon>
        <taxon>Thermoleophilia</taxon>
        <taxon>Solirubrobacterales</taxon>
        <taxon>Solirubrobacteraceae</taxon>
        <taxon>environmental samples</taxon>
    </lineage>
</organism>
<dbReference type="GO" id="GO:0016020">
    <property type="term" value="C:membrane"/>
    <property type="evidence" value="ECO:0007669"/>
    <property type="project" value="TreeGrafter"/>
</dbReference>
<evidence type="ECO:0000256" key="2">
    <source>
        <dbReference type="ARBA" id="ARBA00023002"/>
    </source>
</evidence>
<sequence length="265" mass="27850">MNVGAGTRALVTGASRGIGRALAERLAARGATVGLLARSESELEALADVLPGDHVVLGGVDVGDRASVEGAVARFAERAGGIDLVVSNAGLTHYELVREQSVDHMEEMTRVNWLGTVYTVKSALPTLLRQGSGHVVVVSSGAGHRSFPQAAVYGATKAAQRMFGEALRHELAGTGVSLTMVYPGEIATSLHDHEKERMPSWYKGGPNAAPARSMADKIITGIEEDARSVYHPPIVRLLGAVHGLSPAAGDRMLRILRGPSAAPRR</sequence>